<organism evidence="1 2">
    <name type="scientific">Monascus purpureus</name>
    <name type="common">Red mold</name>
    <name type="synonym">Monascus anka</name>
    <dbReference type="NCBI Taxonomy" id="5098"/>
    <lineage>
        <taxon>Eukaryota</taxon>
        <taxon>Fungi</taxon>
        <taxon>Dikarya</taxon>
        <taxon>Ascomycota</taxon>
        <taxon>Pezizomycotina</taxon>
        <taxon>Eurotiomycetes</taxon>
        <taxon>Eurotiomycetidae</taxon>
        <taxon>Eurotiales</taxon>
        <taxon>Aspergillaceae</taxon>
        <taxon>Monascus</taxon>
    </lineage>
</organism>
<proteinExistence type="predicted"/>
<evidence type="ECO:0000313" key="2">
    <source>
        <dbReference type="Proteomes" id="UP000319663"/>
    </source>
</evidence>
<accession>A0A507QXC1</accession>
<protein>
    <recommendedName>
        <fullName evidence="3">Jacalin-type lectin domain-containing protein</fullName>
    </recommendedName>
</protein>
<dbReference type="EMBL" id="VIFY01000068">
    <property type="protein sequence ID" value="TQB72177.1"/>
    <property type="molecule type" value="Genomic_DNA"/>
</dbReference>
<dbReference type="InterPro" id="IPR053002">
    <property type="entry name" value="Metalloproteinase_M10B"/>
</dbReference>
<dbReference type="OrthoDB" id="74460at2759"/>
<dbReference type="PANTHER" id="PTHR21054:SF2">
    <property type="entry name" value="MIP04191P"/>
    <property type="match status" value="1"/>
</dbReference>
<dbReference type="GO" id="GO:0005737">
    <property type="term" value="C:cytoplasm"/>
    <property type="evidence" value="ECO:0007669"/>
    <property type="project" value="TreeGrafter"/>
</dbReference>
<name>A0A507QXC1_MONPU</name>
<comment type="caution">
    <text evidence="1">The sequence shown here is derived from an EMBL/GenBank/DDBJ whole genome shotgun (WGS) entry which is preliminary data.</text>
</comment>
<evidence type="ECO:0000313" key="1">
    <source>
        <dbReference type="EMBL" id="TQB72177.1"/>
    </source>
</evidence>
<sequence>MVKRTVDDQKPGNKRIKPTPVAISKFKITNLEDGEILHQACVIIAGESPDLGYTEETNFVSVSSTDDVGLEKEKFQNWPVFEGNWKALVMLSPGQNRLTFNLHHAGGISDTLKMTVTYQPLLQLPPLHLAILVAKDSPLLMDCPPAKYGAISTAHSSIDAAISKLRMSAYMWQALTAEDMRQKGLGRRSFRLEEEWTTKTTIKQGHPSVVPNEGSCYMGCVAKVHIIRSEKTVADLRDFHVAQQNPVARNMDALHGYFEMALKAHGPPFDSSCRPVVAGMFLDSHYDIEHNLILGHAALGCHKPDGISLGVFGSHLAYSWPRFMEEIPACLMDLTAPGDTVGNDNNECDTMRGACFVGQGAFLHEVGHAFGAAHTTGIMARGYSKHWDRNFLGIAANSRAENHAKWDLQDVLKFKLLPHFRLPGDEPVTREFKNANVIFDLDMHMDSSPDGEEPSGSEGLKVSCAAGLARVRVQHGDEEEKVYDFIGDSARVTQFSFDSIHGQLSAEKPLKIIATGMNGRERTVDAFSLFQQKPYIKIPNSNIILRKRFAQSDKYGDRELLPWAMLLRERGQDGRLYRATSIDLRVGCTMDGAVVRYADGHVHNCGPQFYEGTSDLFEFGGHESQVHGIPADASITKVELQTRNSGWGNLSGIRMTLSNGESWGYLNADNKGSQDDTIVTLEPAEGDVIVGFYGQSESECGFTHVFGILTAPKDIELPDQVYDMAEFKFNTAEVQSED</sequence>
<dbReference type="PANTHER" id="PTHR21054">
    <property type="entry name" value="ZINC METALLOPROTEINASE-RELATED"/>
    <property type="match status" value="1"/>
</dbReference>
<keyword evidence="2" id="KW-1185">Reference proteome</keyword>
<reference evidence="1 2" key="1">
    <citation type="submission" date="2019-06" db="EMBL/GenBank/DDBJ databases">
        <title>Wine fermentation using esterase from Monascus purpureus.</title>
        <authorList>
            <person name="Geng C."/>
            <person name="Zhang Y."/>
        </authorList>
    </citation>
    <scope>NUCLEOTIDE SEQUENCE [LARGE SCALE GENOMIC DNA]</scope>
    <source>
        <strain evidence="1">HQ1</strain>
    </source>
</reference>
<evidence type="ECO:0008006" key="3">
    <source>
        <dbReference type="Google" id="ProtNLM"/>
    </source>
</evidence>
<dbReference type="Pfam" id="PF12044">
    <property type="entry name" value="Metallopep"/>
    <property type="match status" value="1"/>
</dbReference>
<dbReference type="AlphaFoldDB" id="A0A507QXC1"/>
<dbReference type="InterPro" id="IPR021917">
    <property type="entry name" value="Unchr_Zn-peptidase-like"/>
</dbReference>
<gene>
    <name evidence="1" type="ORF">MPDQ_006975</name>
</gene>
<dbReference type="Proteomes" id="UP000319663">
    <property type="component" value="Unassembled WGS sequence"/>
</dbReference>